<keyword evidence="2" id="KW-1185">Reference proteome</keyword>
<evidence type="ECO:0000313" key="1">
    <source>
        <dbReference type="EMBL" id="KAH6632168.1"/>
    </source>
</evidence>
<evidence type="ECO:0000313" key="2">
    <source>
        <dbReference type="Proteomes" id="UP000724584"/>
    </source>
</evidence>
<gene>
    <name evidence="1" type="ORF">F5144DRAFT_612676</name>
</gene>
<comment type="caution">
    <text evidence="1">The sequence shown here is derived from an EMBL/GenBank/DDBJ whole genome shotgun (WGS) entry which is preliminary data.</text>
</comment>
<dbReference type="EMBL" id="JAGIZQ010000004">
    <property type="protein sequence ID" value="KAH6632168.1"/>
    <property type="molecule type" value="Genomic_DNA"/>
</dbReference>
<sequence length="183" mass="20209">MERYYKNHIDDDWPIPPQFDVGAYSSALKARCRESYKRRTGVKYEDGNYNECDFGNLYAVQAAKRANEAAGTARTALIGSSPPTNQFSPPKLTLEHPRPPSGPFFPGGGIALLFSPSVHILALLLATAIALYNHRELARFILYWLARAAGIDLGAWSSTIHLLPTALRDTTPNLPLSPVQRQS</sequence>
<name>A0ACB7P9P1_9PEZI</name>
<dbReference type="Proteomes" id="UP000724584">
    <property type="component" value="Unassembled WGS sequence"/>
</dbReference>
<reference evidence="1 2" key="1">
    <citation type="journal article" date="2021" name="Nat. Commun.">
        <title>Genetic determinants of endophytism in the Arabidopsis root mycobiome.</title>
        <authorList>
            <person name="Mesny F."/>
            <person name="Miyauchi S."/>
            <person name="Thiergart T."/>
            <person name="Pickel B."/>
            <person name="Atanasova L."/>
            <person name="Karlsson M."/>
            <person name="Huettel B."/>
            <person name="Barry K.W."/>
            <person name="Haridas S."/>
            <person name="Chen C."/>
            <person name="Bauer D."/>
            <person name="Andreopoulos W."/>
            <person name="Pangilinan J."/>
            <person name="LaButti K."/>
            <person name="Riley R."/>
            <person name="Lipzen A."/>
            <person name="Clum A."/>
            <person name="Drula E."/>
            <person name="Henrissat B."/>
            <person name="Kohler A."/>
            <person name="Grigoriev I.V."/>
            <person name="Martin F.M."/>
            <person name="Hacquard S."/>
        </authorList>
    </citation>
    <scope>NUCLEOTIDE SEQUENCE [LARGE SCALE GENOMIC DNA]</scope>
    <source>
        <strain evidence="1 2">MPI-SDFR-AT-0079</strain>
    </source>
</reference>
<protein>
    <submittedName>
        <fullName evidence="1">Uncharacterized protein</fullName>
    </submittedName>
</protein>
<organism evidence="1 2">
    <name type="scientific">Chaetomium tenue</name>
    <dbReference type="NCBI Taxonomy" id="1854479"/>
    <lineage>
        <taxon>Eukaryota</taxon>
        <taxon>Fungi</taxon>
        <taxon>Dikarya</taxon>
        <taxon>Ascomycota</taxon>
        <taxon>Pezizomycotina</taxon>
        <taxon>Sordariomycetes</taxon>
        <taxon>Sordariomycetidae</taxon>
        <taxon>Sordariales</taxon>
        <taxon>Chaetomiaceae</taxon>
        <taxon>Chaetomium</taxon>
    </lineage>
</organism>
<accession>A0ACB7P9P1</accession>
<proteinExistence type="predicted"/>